<accession>A0A8T3C5C9</accession>
<evidence type="ECO:0000313" key="2">
    <source>
        <dbReference type="Proteomes" id="UP000829196"/>
    </source>
</evidence>
<proteinExistence type="predicted"/>
<dbReference type="AlphaFoldDB" id="A0A8T3C5C9"/>
<name>A0A8T3C5C9_DENNO</name>
<gene>
    <name evidence="1" type="ORF">KFK09_002601</name>
</gene>
<reference evidence="1" key="1">
    <citation type="journal article" date="2022" name="Front. Genet.">
        <title>Chromosome-Scale Assembly of the Dendrobium nobile Genome Provides Insights Into the Molecular Mechanism of the Biosynthesis of the Medicinal Active Ingredient of Dendrobium.</title>
        <authorList>
            <person name="Xu Q."/>
            <person name="Niu S.-C."/>
            <person name="Li K.-L."/>
            <person name="Zheng P.-J."/>
            <person name="Zhang X.-J."/>
            <person name="Jia Y."/>
            <person name="Liu Y."/>
            <person name="Niu Y.-X."/>
            <person name="Yu L.-H."/>
            <person name="Chen D.-F."/>
            <person name="Zhang G.-Q."/>
        </authorList>
    </citation>
    <scope>NUCLEOTIDE SEQUENCE</scope>
    <source>
        <tissue evidence="1">Leaf</tissue>
    </source>
</reference>
<comment type="caution">
    <text evidence="1">The sequence shown here is derived from an EMBL/GenBank/DDBJ whole genome shotgun (WGS) entry which is preliminary data.</text>
</comment>
<dbReference type="Proteomes" id="UP000829196">
    <property type="component" value="Unassembled WGS sequence"/>
</dbReference>
<dbReference type="EMBL" id="JAGYWB010000003">
    <property type="protein sequence ID" value="KAI0527005.1"/>
    <property type="molecule type" value="Genomic_DNA"/>
</dbReference>
<dbReference type="OrthoDB" id="786264at2759"/>
<keyword evidence="2" id="KW-1185">Reference proteome</keyword>
<sequence length="242" mass="28539">MRDIFANIRKSGEWPLWIGEIVWFQLNTAWGSIEYSKRRDQNQHNKASNVGGMDSSLHTRGLVPYTEHKRCLFDLLLHRLHSFKAVQLHPFIVVQLAHSSRFNFAPSNPFDFAPSKRFDLLLRLCSTYSFVSVRLTPSSLFDFAPSTLFHQSKQPMHKIRNIIWSRYDTPYISWKKVPKEVRNMWFREFEKEVLGRELTLVELHSHTHKRSTHGFERVRLQRVKVLLVDQHLVASGMRNAAR</sequence>
<evidence type="ECO:0000313" key="1">
    <source>
        <dbReference type="EMBL" id="KAI0527005.1"/>
    </source>
</evidence>
<protein>
    <submittedName>
        <fullName evidence="1">Uncharacterized protein</fullName>
    </submittedName>
</protein>
<organism evidence="1 2">
    <name type="scientific">Dendrobium nobile</name>
    <name type="common">Orchid</name>
    <dbReference type="NCBI Taxonomy" id="94219"/>
    <lineage>
        <taxon>Eukaryota</taxon>
        <taxon>Viridiplantae</taxon>
        <taxon>Streptophyta</taxon>
        <taxon>Embryophyta</taxon>
        <taxon>Tracheophyta</taxon>
        <taxon>Spermatophyta</taxon>
        <taxon>Magnoliopsida</taxon>
        <taxon>Liliopsida</taxon>
        <taxon>Asparagales</taxon>
        <taxon>Orchidaceae</taxon>
        <taxon>Epidendroideae</taxon>
        <taxon>Malaxideae</taxon>
        <taxon>Dendrobiinae</taxon>
        <taxon>Dendrobium</taxon>
    </lineage>
</organism>